<feature type="compositionally biased region" description="Basic and acidic residues" evidence="1">
    <location>
        <begin position="27"/>
        <end position="44"/>
    </location>
</feature>
<sequence>MEEMASPPKTTAPSEPKLPFSKNNLPKKNDPVDVEKAFGKDRSFPPRPPTPPELEDTVSAEETEKALAELEPMSNVAFDSQLAKIVNTTATSLLGDMTSSDRAFLPISDLESEAQKLDLHLILKLFQQQHRQLKQWKSKSFKESKKIRKIL</sequence>
<accession>A0A4Y2HTR5</accession>
<comment type="caution">
    <text evidence="2">The sequence shown here is derived from an EMBL/GenBank/DDBJ whole genome shotgun (WGS) entry which is preliminary data.</text>
</comment>
<reference evidence="2 3" key="1">
    <citation type="journal article" date="2019" name="Sci. Rep.">
        <title>Orb-weaving spider Araneus ventricosus genome elucidates the spidroin gene catalogue.</title>
        <authorList>
            <person name="Kono N."/>
            <person name="Nakamura H."/>
            <person name="Ohtoshi R."/>
            <person name="Moran D.A.P."/>
            <person name="Shinohara A."/>
            <person name="Yoshida Y."/>
            <person name="Fujiwara M."/>
            <person name="Mori M."/>
            <person name="Tomita M."/>
            <person name="Arakawa K."/>
        </authorList>
    </citation>
    <scope>NUCLEOTIDE SEQUENCE [LARGE SCALE GENOMIC DNA]</scope>
</reference>
<evidence type="ECO:0000313" key="2">
    <source>
        <dbReference type="EMBL" id="GBM68827.1"/>
    </source>
</evidence>
<name>A0A4Y2HTR5_ARAVE</name>
<feature type="region of interest" description="Disordered" evidence="1">
    <location>
        <begin position="1"/>
        <end position="57"/>
    </location>
</feature>
<dbReference type="AlphaFoldDB" id="A0A4Y2HTR5"/>
<dbReference type="Proteomes" id="UP000499080">
    <property type="component" value="Unassembled WGS sequence"/>
</dbReference>
<gene>
    <name evidence="2" type="ORF">AVEN_264422_1</name>
</gene>
<keyword evidence="3" id="KW-1185">Reference proteome</keyword>
<evidence type="ECO:0000256" key="1">
    <source>
        <dbReference type="SAM" id="MobiDB-lite"/>
    </source>
</evidence>
<proteinExistence type="predicted"/>
<protein>
    <submittedName>
        <fullName evidence="2">Uncharacterized protein</fullName>
    </submittedName>
</protein>
<dbReference type="EMBL" id="BGPR01002164">
    <property type="protein sequence ID" value="GBM68827.1"/>
    <property type="molecule type" value="Genomic_DNA"/>
</dbReference>
<organism evidence="2 3">
    <name type="scientific">Araneus ventricosus</name>
    <name type="common">Orbweaver spider</name>
    <name type="synonym">Epeira ventricosa</name>
    <dbReference type="NCBI Taxonomy" id="182803"/>
    <lineage>
        <taxon>Eukaryota</taxon>
        <taxon>Metazoa</taxon>
        <taxon>Ecdysozoa</taxon>
        <taxon>Arthropoda</taxon>
        <taxon>Chelicerata</taxon>
        <taxon>Arachnida</taxon>
        <taxon>Araneae</taxon>
        <taxon>Araneomorphae</taxon>
        <taxon>Entelegynae</taxon>
        <taxon>Araneoidea</taxon>
        <taxon>Araneidae</taxon>
        <taxon>Araneus</taxon>
    </lineage>
</organism>
<evidence type="ECO:0000313" key="3">
    <source>
        <dbReference type="Proteomes" id="UP000499080"/>
    </source>
</evidence>